<accession>A0ABS1FPZ6</accession>
<reference evidence="3" key="1">
    <citation type="submission" date="2021-01" db="EMBL/GenBank/DDBJ databases">
        <title>Genome public.</title>
        <authorList>
            <person name="Liu C."/>
            <person name="Sun Q."/>
        </authorList>
    </citation>
    <scope>NUCLEOTIDE SEQUENCE [LARGE SCALE GENOMIC DNA]</scope>
    <source>
        <strain evidence="3">YIM B02567</strain>
    </source>
</reference>
<feature type="domain" description="DUF4296" evidence="1">
    <location>
        <begin position="23"/>
        <end position="99"/>
    </location>
</feature>
<evidence type="ECO:0000313" key="3">
    <source>
        <dbReference type="Proteomes" id="UP000628669"/>
    </source>
</evidence>
<organism evidence="2 3">
    <name type="scientific">Chryseobacterium paridis</name>
    <dbReference type="NCBI Taxonomy" id="2800328"/>
    <lineage>
        <taxon>Bacteria</taxon>
        <taxon>Pseudomonadati</taxon>
        <taxon>Bacteroidota</taxon>
        <taxon>Flavobacteriia</taxon>
        <taxon>Flavobacteriales</taxon>
        <taxon>Weeksellaceae</taxon>
        <taxon>Chryseobacterium group</taxon>
        <taxon>Chryseobacterium</taxon>
    </lineage>
</organism>
<evidence type="ECO:0000259" key="1">
    <source>
        <dbReference type="Pfam" id="PF14129"/>
    </source>
</evidence>
<dbReference type="Proteomes" id="UP000628669">
    <property type="component" value="Unassembled WGS sequence"/>
</dbReference>
<gene>
    <name evidence="2" type="ORF">JHL15_01880</name>
</gene>
<comment type="caution">
    <text evidence="2">The sequence shown here is derived from an EMBL/GenBank/DDBJ whole genome shotgun (WGS) entry which is preliminary data.</text>
</comment>
<dbReference type="RefSeq" id="WP_200242124.1">
    <property type="nucleotide sequence ID" value="NZ_JAENHK010000001.1"/>
</dbReference>
<protein>
    <submittedName>
        <fullName evidence="2">DUF4296 domain-containing protein</fullName>
    </submittedName>
</protein>
<dbReference type="Pfam" id="PF14129">
    <property type="entry name" value="DUF4296"/>
    <property type="match status" value="1"/>
</dbReference>
<dbReference type="PROSITE" id="PS51257">
    <property type="entry name" value="PROKAR_LIPOPROTEIN"/>
    <property type="match status" value="1"/>
</dbReference>
<dbReference type="EMBL" id="JAENHK010000001">
    <property type="protein sequence ID" value="MBK1894500.1"/>
    <property type="molecule type" value="Genomic_DNA"/>
</dbReference>
<dbReference type="InterPro" id="IPR025381">
    <property type="entry name" value="DUF4296"/>
</dbReference>
<proteinExistence type="predicted"/>
<evidence type="ECO:0000313" key="2">
    <source>
        <dbReference type="EMBL" id="MBK1894500.1"/>
    </source>
</evidence>
<keyword evidence="3" id="KW-1185">Reference proteome</keyword>
<name>A0ABS1FPZ6_9FLAO</name>
<sequence>MKKLIFLFVLMFVFSCKKYIDKPKNLVSTDKMSEILTDLAINDQATFMFPSTNLESGTRFVLKTHNVKPDDFVESFKYYVVEQKMNGIADEAQKILLKKDPKADQYVKDKIKKNQVLPVLSK</sequence>